<dbReference type="NCBIfam" id="TIGR01589">
    <property type="entry name" value="A_thal_3526"/>
    <property type="match status" value="1"/>
</dbReference>
<dbReference type="AlphaFoldDB" id="A0AAD2A7X1"/>
<gene>
    <name evidence="1" type="ORF">FPE_LOCUS30268</name>
</gene>
<name>A0AAD2A7X1_9LAMI</name>
<dbReference type="EMBL" id="OU503054">
    <property type="protein sequence ID" value="CAI9782838.1"/>
    <property type="molecule type" value="Genomic_DNA"/>
</dbReference>
<organism evidence="1 2">
    <name type="scientific">Fraxinus pennsylvanica</name>
    <dbReference type="NCBI Taxonomy" id="56036"/>
    <lineage>
        <taxon>Eukaryota</taxon>
        <taxon>Viridiplantae</taxon>
        <taxon>Streptophyta</taxon>
        <taxon>Embryophyta</taxon>
        <taxon>Tracheophyta</taxon>
        <taxon>Spermatophyta</taxon>
        <taxon>Magnoliopsida</taxon>
        <taxon>eudicotyledons</taxon>
        <taxon>Gunneridae</taxon>
        <taxon>Pentapetalae</taxon>
        <taxon>asterids</taxon>
        <taxon>lamiids</taxon>
        <taxon>Lamiales</taxon>
        <taxon>Oleaceae</taxon>
        <taxon>Oleeae</taxon>
        <taxon>Fraxinus</taxon>
    </lineage>
</organism>
<sequence>MSSGEGRKVSVQDIQLVQNLIERCLQLYMSQKEVVNTLLLQAKIETGFTELVWQKLEAENPEFFKAYYLRLIAKDQILQFNQLLDRQIQLMRQLYPRVVAPIPLSDGSQNYPMHNNSGYHTPEFCGPSLKTEDIHQQISTIPNVYTNGASSIQSTVPNAFTNGESSLPSSMPVAINMVGHVGRIDISPNMPLAQSSNPGIIQGMMKSEASHADDPRFMFGADRNLRDPNTTIGDASVSPLVGVESNAQASNKAFLDHDMNSFGFLGQISPNFSFSDLTADFSNNTDILSYSKSPFLGMNANFVDRHIRGEQDAKRLDTISESFSYEDFGSD</sequence>
<dbReference type="PANTHER" id="PTHR31871">
    <property type="entry name" value="OS02G0137100 PROTEIN"/>
    <property type="match status" value="1"/>
</dbReference>
<evidence type="ECO:0000313" key="2">
    <source>
        <dbReference type="Proteomes" id="UP000834106"/>
    </source>
</evidence>
<evidence type="ECO:0000313" key="1">
    <source>
        <dbReference type="EMBL" id="CAI9782838.1"/>
    </source>
</evidence>
<protein>
    <recommendedName>
        <fullName evidence="3">Angiotensin-converting enzyme 2</fullName>
    </recommendedName>
</protein>
<reference evidence="1" key="1">
    <citation type="submission" date="2023-05" db="EMBL/GenBank/DDBJ databases">
        <authorList>
            <person name="Huff M."/>
        </authorList>
    </citation>
    <scope>NUCLEOTIDE SEQUENCE</scope>
</reference>
<dbReference type="Pfam" id="PF09713">
    <property type="entry name" value="A_thal_3526"/>
    <property type="match status" value="1"/>
</dbReference>
<dbReference type="InterPro" id="IPR006476">
    <property type="entry name" value="CHP01589_pln"/>
</dbReference>
<dbReference type="Proteomes" id="UP000834106">
    <property type="component" value="Chromosome 19"/>
</dbReference>
<accession>A0AAD2A7X1</accession>
<proteinExistence type="predicted"/>
<keyword evidence="2" id="KW-1185">Reference proteome</keyword>
<dbReference type="PANTHER" id="PTHR31871:SF1">
    <property type="entry name" value="HISTIDINE-TRNA LIGASE"/>
    <property type="match status" value="1"/>
</dbReference>
<evidence type="ECO:0008006" key="3">
    <source>
        <dbReference type="Google" id="ProtNLM"/>
    </source>
</evidence>